<gene>
    <name evidence="13" type="ORF">N7532_011175</name>
</gene>
<feature type="compositionally biased region" description="Polar residues" evidence="11">
    <location>
        <begin position="422"/>
        <end position="433"/>
    </location>
</feature>
<evidence type="ECO:0000256" key="2">
    <source>
        <dbReference type="ARBA" id="ARBA00012513"/>
    </source>
</evidence>
<keyword evidence="4" id="KW-0808">Transferase</keyword>
<evidence type="ECO:0000256" key="4">
    <source>
        <dbReference type="ARBA" id="ARBA00022679"/>
    </source>
</evidence>
<dbReference type="FunFam" id="3.30.200.20:FF:000488">
    <property type="entry name" value="Related to severin kinase"/>
    <property type="match status" value="1"/>
</dbReference>
<keyword evidence="14" id="KW-1185">Reference proteome</keyword>
<keyword evidence="5 10" id="KW-0547">Nucleotide-binding</keyword>
<keyword evidence="3" id="KW-0723">Serine/threonine-protein kinase</keyword>
<dbReference type="RefSeq" id="XP_056468654.1">
    <property type="nucleotide sequence ID" value="XM_056623666.1"/>
</dbReference>
<dbReference type="GO" id="GO:0005524">
    <property type="term" value="F:ATP binding"/>
    <property type="evidence" value="ECO:0007669"/>
    <property type="project" value="UniProtKB-UniRule"/>
</dbReference>
<evidence type="ECO:0000256" key="11">
    <source>
        <dbReference type="SAM" id="MobiDB-lite"/>
    </source>
</evidence>
<evidence type="ECO:0000256" key="10">
    <source>
        <dbReference type="PROSITE-ProRule" id="PRU10141"/>
    </source>
</evidence>
<dbReference type="SUPFAM" id="SSF56112">
    <property type="entry name" value="Protein kinase-like (PK-like)"/>
    <property type="match status" value="1"/>
</dbReference>
<dbReference type="GO" id="GO:0005737">
    <property type="term" value="C:cytoplasm"/>
    <property type="evidence" value="ECO:0007669"/>
    <property type="project" value="TreeGrafter"/>
</dbReference>
<evidence type="ECO:0000313" key="14">
    <source>
        <dbReference type="Proteomes" id="UP001149074"/>
    </source>
</evidence>
<feature type="region of interest" description="Disordered" evidence="11">
    <location>
        <begin position="296"/>
        <end position="577"/>
    </location>
</feature>
<comment type="catalytic activity">
    <reaction evidence="9">
        <text>L-seryl-[protein] + ATP = O-phospho-L-seryl-[protein] + ADP + H(+)</text>
        <dbReference type="Rhea" id="RHEA:17989"/>
        <dbReference type="Rhea" id="RHEA-COMP:9863"/>
        <dbReference type="Rhea" id="RHEA-COMP:11604"/>
        <dbReference type="ChEBI" id="CHEBI:15378"/>
        <dbReference type="ChEBI" id="CHEBI:29999"/>
        <dbReference type="ChEBI" id="CHEBI:30616"/>
        <dbReference type="ChEBI" id="CHEBI:83421"/>
        <dbReference type="ChEBI" id="CHEBI:456216"/>
        <dbReference type="EC" id="2.7.11.1"/>
    </reaction>
</comment>
<sequence>MPGPIDPESIYTKQTCIGGGSFGRVYKGVDRRTGESVAIKIIDVENAEDEVDDIIQEIAILSELKSPYVTKYHGSYLKGSNLWIIMEFCSGGSCHGLLRPGAIHEEYIAIILRELLHGLDYLHTDKKLHRDIKGKFIVFQHIRANGQVKLADFGVSGQLSATMTKKNTFVGTPFWMAPEVIKQSGYDYKADIWSLGITAIELACGDPPYADIHPMKVLFLIPKNPPPTLNGSFTKHFKQFVELCLRRDPKERPSARELLEHPFIKKAKRTTYLTELIERAERWQATHCGKDDDEYYDEVEEPTAAPSEHQEDLWDFGTVRPVGRPTGPALQPKKDSDTNSRSQDTEEWDLQGDEKPSTEPLVRPKQGMANPSAKKYASPQLGDISRSSMPSAALPPLPLSPSKPASSQPVSPVAQPPPPRMASNTSQNSSPVNVHNDRYTKAVVDFASGGGSPPSKTSSPVEPHFPKTTHAQSAGNISAEQSRNPGQVSRKHLLGQRPLPDLNLSAMSPRTGPPSAHQQQPGSPTPQPGLKSKLAPGRKDPRYRNASRPQTPTGSTPAPDTPKLPANSRQTPAEAERATAYGSVIVPALRTAMNRRGRHLARHDPVRNYGQGEREVTPEEHEAWDRRVQVHAEMEGITNDIASLMTRLHQWDMTDPVPMGGGVDAVLDVFLEEVLVRIGPNGRH</sequence>
<dbReference type="AlphaFoldDB" id="A0A9W9EI21"/>
<feature type="compositionally biased region" description="Low complexity" evidence="11">
    <location>
        <begin position="402"/>
        <end position="413"/>
    </location>
</feature>
<organism evidence="13 14">
    <name type="scientific">Penicillium argentinense</name>
    <dbReference type="NCBI Taxonomy" id="1131581"/>
    <lineage>
        <taxon>Eukaryota</taxon>
        <taxon>Fungi</taxon>
        <taxon>Dikarya</taxon>
        <taxon>Ascomycota</taxon>
        <taxon>Pezizomycotina</taxon>
        <taxon>Eurotiomycetes</taxon>
        <taxon>Eurotiomycetidae</taxon>
        <taxon>Eurotiales</taxon>
        <taxon>Aspergillaceae</taxon>
        <taxon>Penicillium</taxon>
    </lineage>
</organism>
<evidence type="ECO:0000259" key="12">
    <source>
        <dbReference type="PROSITE" id="PS50011"/>
    </source>
</evidence>
<evidence type="ECO:0000256" key="1">
    <source>
        <dbReference type="ARBA" id="ARBA00008874"/>
    </source>
</evidence>
<dbReference type="EC" id="2.7.11.1" evidence="2"/>
<dbReference type="CDD" id="cd06609">
    <property type="entry name" value="STKc_MST3_like"/>
    <property type="match status" value="1"/>
</dbReference>
<dbReference type="Gene3D" id="1.10.510.10">
    <property type="entry name" value="Transferase(Phosphotransferase) domain 1"/>
    <property type="match status" value="1"/>
</dbReference>
<dbReference type="PANTHER" id="PTHR48012">
    <property type="entry name" value="STERILE20-LIKE KINASE, ISOFORM B-RELATED"/>
    <property type="match status" value="1"/>
</dbReference>
<comment type="similarity">
    <text evidence="1">Belongs to the protein kinase superfamily. STE Ser/Thr protein kinase family. STE20 subfamily.</text>
</comment>
<evidence type="ECO:0000256" key="5">
    <source>
        <dbReference type="ARBA" id="ARBA00022741"/>
    </source>
</evidence>
<evidence type="ECO:0000256" key="9">
    <source>
        <dbReference type="ARBA" id="ARBA00048679"/>
    </source>
</evidence>
<dbReference type="PROSITE" id="PS00107">
    <property type="entry name" value="PROTEIN_KINASE_ATP"/>
    <property type="match status" value="1"/>
</dbReference>
<comment type="caution">
    <text evidence="13">The sequence shown here is derived from an EMBL/GenBank/DDBJ whole genome shotgun (WGS) entry which is preliminary data.</text>
</comment>
<dbReference type="Pfam" id="PF00069">
    <property type="entry name" value="Pkinase"/>
    <property type="match status" value="1"/>
</dbReference>
<dbReference type="Proteomes" id="UP001149074">
    <property type="component" value="Unassembled WGS sequence"/>
</dbReference>
<dbReference type="InterPro" id="IPR017441">
    <property type="entry name" value="Protein_kinase_ATP_BS"/>
</dbReference>
<keyword evidence="6" id="KW-0418">Kinase</keyword>
<evidence type="ECO:0000256" key="8">
    <source>
        <dbReference type="ARBA" id="ARBA00047899"/>
    </source>
</evidence>
<name>A0A9W9EI21_9EURO</name>
<feature type="domain" description="Protein kinase" evidence="12">
    <location>
        <begin position="11"/>
        <end position="264"/>
    </location>
</feature>
<evidence type="ECO:0000256" key="6">
    <source>
        <dbReference type="ARBA" id="ARBA00022777"/>
    </source>
</evidence>
<dbReference type="GO" id="GO:0004674">
    <property type="term" value="F:protein serine/threonine kinase activity"/>
    <property type="evidence" value="ECO:0007669"/>
    <property type="project" value="UniProtKB-KW"/>
</dbReference>
<dbReference type="InterPro" id="IPR000719">
    <property type="entry name" value="Prot_kinase_dom"/>
</dbReference>
<comment type="catalytic activity">
    <reaction evidence="8">
        <text>L-threonyl-[protein] + ATP = O-phospho-L-threonyl-[protein] + ADP + H(+)</text>
        <dbReference type="Rhea" id="RHEA:46608"/>
        <dbReference type="Rhea" id="RHEA-COMP:11060"/>
        <dbReference type="Rhea" id="RHEA-COMP:11605"/>
        <dbReference type="ChEBI" id="CHEBI:15378"/>
        <dbReference type="ChEBI" id="CHEBI:30013"/>
        <dbReference type="ChEBI" id="CHEBI:30616"/>
        <dbReference type="ChEBI" id="CHEBI:61977"/>
        <dbReference type="ChEBI" id="CHEBI:456216"/>
        <dbReference type="EC" id="2.7.11.1"/>
    </reaction>
</comment>
<keyword evidence="7 10" id="KW-0067">ATP-binding</keyword>
<evidence type="ECO:0000256" key="7">
    <source>
        <dbReference type="ARBA" id="ARBA00022840"/>
    </source>
</evidence>
<accession>A0A9W9EI21</accession>
<feature type="compositionally biased region" description="Polar residues" evidence="11">
    <location>
        <begin position="469"/>
        <end position="487"/>
    </location>
</feature>
<evidence type="ECO:0000313" key="13">
    <source>
        <dbReference type="EMBL" id="KAJ5082132.1"/>
    </source>
</evidence>
<feature type="binding site" evidence="10">
    <location>
        <position position="40"/>
    </location>
    <ligand>
        <name>ATP</name>
        <dbReference type="ChEBI" id="CHEBI:30616"/>
    </ligand>
</feature>
<dbReference type="Gene3D" id="3.30.200.20">
    <property type="entry name" value="Phosphorylase Kinase, domain 1"/>
    <property type="match status" value="1"/>
</dbReference>
<dbReference type="OrthoDB" id="248923at2759"/>
<dbReference type="PANTHER" id="PTHR48012:SF10">
    <property type="entry name" value="FI20177P1"/>
    <property type="match status" value="1"/>
</dbReference>
<dbReference type="PROSITE" id="PS50011">
    <property type="entry name" value="PROTEIN_KINASE_DOM"/>
    <property type="match status" value="1"/>
</dbReference>
<proteinExistence type="inferred from homology"/>
<dbReference type="EMBL" id="JAPQKI010000011">
    <property type="protein sequence ID" value="KAJ5082132.1"/>
    <property type="molecule type" value="Genomic_DNA"/>
</dbReference>
<evidence type="ECO:0000256" key="3">
    <source>
        <dbReference type="ARBA" id="ARBA00022527"/>
    </source>
</evidence>
<feature type="compositionally biased region" description="Polar residues" evidence="11">
    <location>
        <begin position="547"/>
        <end position="558"/>
    </location>
</feature>
<dbReference type="GeneID" id="81362645"/>
<protein>
    <recommendedName>
        <fullName evidence="2">non-specific serine/threonine protein kinase</fullName>
        <ecNumber evidence="2">2.7.11.1</ecNumber>
    </recommendedName>
</protein>
<reference evidence="13" key="2">
    <citation type="journal article" date="2023" name="IMA Fungus">
        <title>Comparative genomic study of the Penicillium genus elucidates a diverse pangenome and 15 lateral gene transfer events.</title>
        <authorList>
            <person name="Petersen C."/>
            <person name="Sorensen T."/>
            <person name="Nielsen M.R."/>
            <person name="Sondergaard T.E."/>
            <person name="Sorensen J.L."/>
            <person name="Fitzpatrick D.A."/>
            <person name="Frisvad J.C."/>
            <person name="Nielsen K.L."/>
        </authorList>
    </citation>
    <scope>NUCLEOTIDE SEQUENCE</scope>
    <source>
        <strain evidence="13">IBT 30761</strain>
    </source>
</reference>
<dbReference type="InterPro" id="IPR050629">
    <property type="entry name" value="STE20/SPS1-PAK"/>
</dbReference>
<dbReference type="FunFam" id="1.10.510.10:FF:000499">
    <property type="entry name" value="Serine/threonine-protein kinase KIC1"/>
    <property type="match status" value="1"/>
</dbReference>
<dbReference type="InterPro" id="IPR011009">
    <property type="entry name" value="Kinase-like_dom_sf"/>
</dbReference>
<reference evidence="13" key="1">
    <citation type="submission" date="2022-11" db="EMBL/GenBank/DDBJ databases">
        <authorList>
            <person name="Petersen C."/>
        </authorList>
    </citation>
    <scope>NUCLEOTIDE SEQUENCE</scope>
    <source>
        <strain evidence="13">IBT 30761</strain>
    </source>
</reference>